<accession>A0A923MK85</accession>
<dbReference type="RefSeq" id="WP_187015452.1">
    <property type="nucleotide sequence ID" value="NZ_JACOQI010000014.1"/>
</dbReference>
<sequence length="115" mass="12830">MTIKQCYQAMGADFEEIFQRIPSEAMIRKFAVKFPEDKSFAELTKALEQGDVETAFRAAHTIKGLCLTLGFSHLTAPASELTELLRAGRLDGSEALYDQLAQAYNRTVELLRAVD</sequence>
<keyword evidence="1" id="KW-0597">Phosphoprotein</keyword>
<dbReference type="PROSITE" id="PS50894">
    <property type="entry name" value="HPT"/>
    <property type="match status" value="1"/>
</dbReference>
<name>A0A923MK85_9FIRM</name>
<comment type="caution">
    <text evidence="3">The sequence shown here is derived from an EMBL/GenBank/DDBJ whole genome shotgun (WGS) entry which is preliminary data.</text>
</comment>
<dbReference type="AlphaFoldDB" id="A0A923MK85"/>
<feature type="domain" description="HPt" evidence="2">
    <location>
        <begin position="19"/>
        <end position="114"/>
    </location>
</feature>
<dbReference type="InterPro" id="IPR008207">
    <property type="entry name" value="Sig_transdc_His_kin_Hpt_dom"/>
</dbReference>
<gene>
    <name evidence="3" type="ORF">H8Z83_13065</name>
</gene>
<dbReference type="CDD" id="cd00088">
    <property type="entry name" value="HPT"/>
    <property type="match status" value="1"/>
</dbReference>
<feature type="modified residue" description="Phosphohistidine" evidence="1">
    <location>
        <position position="60"/>
    </location>
</feature>
<evidence type="ECO:0000313" key="3">
    <source>
        <dbReference type="EMBL" id="MBC5771236.1"/>
    </source>
</evidence>
<evidence type="ECO:0000313" key="4">
    <source>
        <dbReference type="Proteomes" id="UP000620327"/>
    </source>
</evidence>
<evidence type="ECO:0000256" key="1">
    <source>
        <dbReference type="PROSITE-ProRule" id="PRU00110"/>
    </source>
</evidence>
<keyword evidence="4" id="KW-1185">Reference proteome</keyword>
<proteinExistence type="predicted"/>
<dbReference type="Gene3D" id="1.20.120.160">
    <property type="entry name" value="HPT domain"/>
    <property type="match status" value="1"/>
</dbReference>
<dbReference type="InterPro" id="IPR036641">
    <property type="entry name" value="HPT_dom_sf"/>
</dbReference>
<organism evidence="3 4">
    <name type="scientific">Dysosmobacter segnis</name>
    <dbReference type="NCBI Taxonomy" id="2763042"/>
    <lineage>
        <taxon>Bacteria</taxon>
        <taxon>Bacillati</taxon>
        <taxon>Bacillota</taxon>
        <taxon>Clostridia</taxon>
        <taxon>Eubacteriales</taxon>
        <taxon>Oscillospiraceae</taxon>
        <taxon>Dysosmobacter</taxon>
    </lineage>
</organism>
<dbReference type="GO" id="GO:0000160">
    <property type="term" value="P:phosphorelay signal transduction system"/>
    <property type="evidence" value="ECO:0007669"/>
    <property type="project" value="InterPro"/>
</dbReference>
<evidence type="ECO:0000259" key="2">
    <source>
        <dbReference type="PROSITE" id="PS50894"/>
    </source>
</evidence>
<dbReference type="Pfam" id="PF01627">
    <property type="entry name" value="Hpt"/>
    <property type="match status" value="1"/>
</dbReference>
<dbReference type="Proteomes" id="UP000620327">
    <property type="component" value="Unassembled WGS sequence"/>
</dbReference>
<protein>
    <submittedName>
        <fullName evidence="3">Hpt domain-containing protein</fullName>
    </submittedName>
</protein>
<dbReference type="SUPFAM" id="SSF47226">
    <property type="entry name" value="Histidine-containing phosphotransfer domain, HPT domain"/>
    <property type="match status" value="1"/>
</dbReference>
<dbReference type="EMBL" id="JACOQI010000014">
    <property type="protein sequence ID" value="MBC5771236.1"/>
    <property type="molecule type" value="Genomic_DNA"/>
</dbReference>
<reference evidence="3" key="1">
    <citation type="submission" date="2020-08" db="EMBL/GenBank/DDBJ databases">
        <title>Genome public.</title>
        <authorList>
            <person name="Liu C."/>
            <person name="Sun Q."/>
        </authorList>
    </citation>
    <scope>NUCLEOTIDE SEQUENCE</scope>
    <source>
        <strain evidence="3">BX15</strain>
    </source>
</reference>